<keyword evidence="1" id="KW-0805">Transcription regulation</keyword>
<dbReference type="Pfam" id="PF00440">
    <property type="entry name" value="TetR_N"/>
    <property type="match status" value="1"/>
</dbReference>
<proteinExistence type="predicted"/>
<comment type="caution">
    <text evidence="5">The sequence shown here is derived from an EMBL/GenBank/DDBJ whole genome shotgun (WGS) entry which is preliminary data.</text>
</comment>
<accession>A0A7W3PK02</accession>
<reference evidence="5 6" key="1">
    <citation type="submission" date="2020-07" db="EMBL/GenBank/DDBJ databases">
        <title>Sequencing the genomes of 1000 actinobacteria strains.</title>
        <authorList>
            <person name="Klenk H.-P."/>
        </authorList>
    </citation>
    <scope>NUCLEOTIDE SEQUENCE [LARGE SCALE GENOMIC DNA]</scope>
    <source>
        <strain evidence="5 6">DSM 10309</strain>
    </source>
</reference>
<dbReference type="RefSeq" id="WP_167627335.1">
    <property type="nucleotide sequence ID" value="NZ_BAAAHR010000007.1"/>
</dbReference>
<evidence type="ECO:0000256" key="3">
    <source>
        <dbReference type="ARBA" id="ARBA00023163"/>
    </source>
</evidence>
<dbReference type="SUPFAM" id="SSF48498">
    <property type="entry name" value="Tetracyclin repressor-like, C-terminal domain"/>
    <property type="match status" value="1"/>
</dbReference>
<sequence length="214" mass="23518">METSRDRRKAQRRDEILRAAAAVFARRGYHGTTIAGIAAEMNAPRSAVGYHHFETKEDIALAIVQHQRARWAELIRRVSDGPGSGLEQLLTILLSAALDARRNPLAAAAARLTFEQRAAELSFPAGDLQWRATGEQMIARSISEGDLVTTRAASEIVTQFFAASYGLVTAEDNGFEEPRTQYNLCRLWADLLLALGVDDPATMLARLTVVELPD</sequence>
<evidence type="ECO:0000256" key="1">
    <source>
        <dbReference type="ARBA" id="ARBA00023015"/>
    </source>
</evidence>
<evidence type="ECO:0000313" key="6">
    <source>
        <dbReference type="Proteomes" id="UP000522688"/>
    </source>
</evidence>
<keyword evidence="3" id="KW-0804">Transcription</keyword>
<dbReference type="Proteomes" id="UP000522688">
    <property type="component" value="Unassembled WGS sequence"/>
</dbReference>
<evidence type="ECO:0000256" key="2">
    <source>
        <dbReference type="ARBA" id="ARBA00023125"/>
    </source>
</evidence>
<dbReference type="PANTHER" id="PTHR47506">
    <property type="entry name" value="TRANSCRIPTIONAL REGULATORY PROTEIN"/>
    <property type="match status" value="1"/>
</dbReference>
<organism evidence="5 6">
    <name type="scientific">Frigoribacterium faeni</name>
    <dbReference type="NCBI Taxonomy" id="145483"/>
    <lineage>
        <taxon>Bacteria</taxon>
        <taxon>Bacillati</taxon>
        <taxon>Actinomycetota</taxon>
        <taxon>Actinomycetes</taxon>
        <taxon>Micrococcales</taxon>
        <taxon>Microbacteriaceae</taxon>
        <taxon>Frigoribacterium</taxon>
    </lineage>
</organism>
<gene>
    <name evidence="5" type="ORF">FB463_002540</name>
</gene>
<keyword evidence="2" id="KW-0238">DNA-binding</keyword>
<evidence type="ECO:0000313" key="5">
    <source>
        <dbReference type="EMBL" id="MBA8814274.1"/>
    </source>
</evidence>
<dbReference type="InterPro" id="IPR001647">
    <property type="entry name" value="HTH_TetR"/>
</dbReference>
<dbReference type="InterPro" id="IPR036271">
    <property type="entry name" value="Tet_transcr_reg_TetR-rel_C_sf"/>
</dbReference>
<dbReference type="PANTHER" id="PTHR47506:SF1">
    <property type="entry name" value="HTH-TYPE TRANSCRIPTIONAL REGULATOR YJDC"/>
    <property type="match status" value="1"/>
</dbReference>
<dbReference type="AlphaFoldDB" id="A0A7W3PK02"/>
<feature type="domain" description="HTH tetR-type" evidence="4">
    <location>
        <begin position="16"/>
        <end position="63"/>
    </location>
</feature>
<dbReference type="GO" id="GO:0003677">
    <property type="term" value="F:DNA binding"/>
    <property type="evidence" value="ECO:0007669"/>
    <property type="project" value="UniProtKB-KW"/>
</dbReference>
<dbReference type="InterPro" id="IPR009057">
    <property type="entry name" value="Homeodomain-like_sf"/>
</dbReference>
<protein>
    <submittedName>
        <fullName evidence="5">AcrR family transcriptional regulator</fullName>
    </submittedName>
</protein>
<evidence type="ECO:0000259" key="4">
    <source>
        <dbReference type="Pfam" id="PF00440"/>
    </source>
</evidence>
<dbReference type="Gene3D" id="1.10.357.10">
    <property type="entry name" value="Tetracycline Repressor, domain 2"/>
    <property type="match status" value="1"/>
</dbReference>
<name>A0A7W3PK02_9MICO</name>
<dbReference type="EMBL" id="JACGWW010000003">
    <property type="protein sequence ID" value="MBA8814274.1"/>
    <property type="molecule type" value="Genomic_DNA"/>
</dbReference>
<dbReference type="SUPFAM" id="SSF46689">
    <property type="entry name" value="Homeodomain-like"/>
    <property type="match status" value="1"/>
</dbReference>